<evidence type="ECO:0000313" key="2">
    <source>
        <dbReference type="Proteomes" id="UP000198414"/>
    </source>
</evidence>
<dbReference type="AlphaFoldDB" id="A0A1Z5IYD5"/>
<accession>A0A1Z5IYD5</accession>
<dbReference type="Proteomes" id="UP000198414">
    <property type="component" value="Unassembled WGS sequence"/>
</dbReference>
<comment type="caution">
    <text evidence="1">The sequence shown here is derived from an EMBL/GenBank/DDBJ whole genome shotgun (WGS) entry which is preliminary data.</text>
</comment>
<name>A0A1Z5IYD5_9LACO</name>
<organism evidence="1 2">
    <name type="scientific">Secundilactobacillus pentosiphilus</name>
    <dbReference type="NCBI Taxonomy" id="1714682"/>
    <lineage>
        <taxon>Bacteria</taxon>
        <taxon>Bacillati</taxon>
        <taxon>Bacillota</taxon>
        <taxon>Bacilli</taxon>
        <taxon>Lactobacillales</taxon>
        <taxon>Lactobacillaceae</taxon>
        <taxon>Secundilactobacillus</taxon>
    </lineage>
</organism>
<evidence type="ECO:0000313" key="1">
    <source>
        <dbReference type="EMBL" id="GAX06830.1"/>
    </source>
</evidence>
<gene>
    <name evidence="1" type="ORF">IWT25_02177</name>
</gene>
<proteinExistence type="predicted"/>
<dbReference type="EMBL" id="BCMI01000027">
    <property type="protein sequence ID" value="GAX06830.1"/>
    <property type="molecule type" value="Genomic_DNA"/>
</dbReference>
<reference evidence="1 2" key="1">
    <citation type="submission" date="2015-11" db="EMBL/GenBank/DDBJ databases">
        <title>Draft genome sequences of new species of the genus Lactobacillus isolated from orchardgrass silage.</title>
        <authorList>
            <person name="Tohno M."/>
            <person name="Tanizawa Y."/>
            <person name="Arita M."/>
        </authorList>
    </citation>
    <scope>NUCLEOTIDE SEQUENCE [LARGE SCALE GENOMIC DNA]</scope>
    <source>
        <strain evidence="1 2">IWT25</strain>
    </source>
</reference>
<protein>
    <submittedName>
        <fullName evidence="1">Uncharacterized protein</fullName>
    </submittedName>
</protein>
<sequence length="121" mass="14591">MSPFVTKVRQLEDKYAHDGKVSFMYVPESECEKFYQYRDWYFAHQEKAGNEHWMKYARTKAYHTAIKDLFNRIDTRKYTLDEITKMFDSDPVLSNHGHHIHENSSVHALLVKNGQEWRHVR</sequence>
<dbReference type="RefSeq" id="WP_089121773.1">
    <property type="nucleotide sequence ID" value="NZ_BCMI01000027.1"/>
</dbReference>